<accession>A0AAN7MVP4</accession>
<evidence type="ECO:0000313" key="2">
    <source>
        <dbReference type="Proteomes" id="UP001346149"/>
    </source>
</evidence>
<sequence length="118" mass="12621">MCFGGTPALSPPIAALALLADHLVPSDHILCSHGGPLTPSTERLSQLKWRVGEDSSRLRTASFLARRIIGDGDYPSVFAAGVRFYSYVAGYSSPSSSLRLFFSRVFARDSPSVMAAEG</sequence>
<organism evidence="1 2">
    <name type="scientific">Trapa natans</name>
    <name type="common">Water chestnut</name>
    <dbReference type="NCBI Taxonomy" id="22666"/>
    <lineage>
        <taxon>Eukaryota</taxon>
        <taxon>Viridiplantae</taxon>
        <taxon>Streptophyta</taxon>
        <taxon>Embryophyta</taxon>
        <taxon>Tracheophyta</taxon>
        <taxon>Spermatophyta</taxon>
        <taxon>Magnoliopsida</taxon>
        <taxon>eudicotyledons</taxon>
        <taxon>Gunneridae</taxon>
        <taxon>Pentapetalae</taxon>
        <taxon>rosids</taxon>
        <taxon>malvids</taxon>
        <taxon>Myrtales</taxon>
        <taxon>Lythraceae</taxon>
        <taxon>Trapa</taxon>
    </lineage>
</organism>
<comment type="caution">
    <text evidence="1">The sequence shown here is derived from an EMBL/GenBank/DDBJ whole genome shotgun (WGS) entry which is preliminary data.</text>
</comment>
<reference evidence="1 2" key="1">
    <citation type="journal article" date="2023" name="Hortic Res">
        <title>Pangenome of water caltrop reveals structural variations and asymmetric subgenome divergence after allopolyploidization.</title>
        <authorList>
            <person name="Zhang X."/>
            <person name="Chen Y."/>
            <person name="Wang L."/>
            <person name="Yuan Y."/>
            <person name="Fang M."/>
            <person name="Shi L."/>
            <person name="Lu R."/>
            <person name="Comes H.P."/>
            <person name="Ma Y."/>
            <person name="Chen Y."/>
            <person name="Huang G."/>
            <person name="Zhou Y."/>
            <person name="Zheng Z."/>
            <person name="Qiu Y."/>
        </authorList>
    </citation>
    <scope>NUCLEOTIDE SEQUENCE [LARGE SCALE GENOMIC DNA]</scope>
    <source>
        <strain evidence="1">F231</strain>
    </source>
</reference>
<evidence type="ECO:0000313" key="1">
    <source>
        <dbReference type="EMBL" id="KAK4799523.1"/>
    </source>
</evidence>
<name>A0AAN7MVP4_TRANT</name>
<protein>
    <submittedName>
        <fullName evidence="1">Uncharacterized protein</fullName>
    </submittedName>
</protein>
<dbReference type="Proteomes" id="UP001346149">
    <property type="component" value="Unassembled WGS sequence"/>
</dbReference>
<dbReference type="AlphaFoldDB" id="A0AAN7MVP4"/>
<proteinExistence type="predicted"/>
<dbReference type="EMBL" id="JAXQNO010000004">
    <property type="protein sequence ID" value="KAK4799523.1"/>
    <property type="molecule type" value="Genomic_DNA"/>
</dbReference>
<gene>
    <name evidence="1" type="ORF">SAY86_024888</name>
</gene>
<keyword evidence="2" id="KW-1185">Reference proteome</keyword>